<dbReference type="EMBL" id="LR824014">
    <property type="protein sequence ID" value="CAD0200117.1"/>
    <property type="molecule type" value="Genomic_DNA"/>
</dbReference>
<reference evidence="2" key="1">
    <citation type="submission" date="2021-12" db="EMBL/GenBank/DDBJ databases">
        <authorList>
            <person name="King R."/>
        </authorList>
    </citation>
    <scope>NUCLEOTIDE SEQUENCE</scope>
</reference>
<protein>
    <submittedName>
        <fullName evidence="2">Uncharacterized protein</fullName>
    </submittedName>
</protein>
<gene>
    <name evidence="2" type="ORF">CINC_LOCUS1805</name>
</gene>
<evidence type="ECO:0000313" key="3">
    <source>
        <dbReference type="Proteomes" id="UP001154114"/>
    </source>
</evidence>
<evidence type="ECO:0000313" key="2">
    <source>
        <dbReference type="EMBL" id="CAD0200117.1"/>
    </source>
</evidence>
<name>A0A9N8Q0D2_CHRIL</name>
<dbReference type="AlphaFoldDB" id="A0A9N8Q0D2"/>
<sequence>MSNDLQCHCKRGRSGITGTKDSRALHGAPVTSTNPGPHQQRKPNLLTMEIRYLTSECTESDPWHPYAMVISPLCPRHKAGAASPLQPWLCSFCYKRQKLKPCTKTTVTV</sequence>
<dbReference type="Proteomes" id="UP001154114">
    <property type="component" value="Chromosome 11"/>
</dbReference>
<feature type="region of interest" description="Disordered" evidence="1">
    <location>
        <begin position="12"/>
        <end position="42"/>
    </location>
</feature>
<keyword evidence="3" id="KW-1185">Reference proteome</keyword>
<accession>A0A9N8Q0D2</accession>
<proteinExistence type="predicted"/>
<evidence type="ECO:0000256" key="1">
    <source>
        <dbReference type="SAM" id="MobiDB-lite"/>
    </source>
</evidence>
<organism evidence="2 3">
    <name type="scientific">Chrysodeixis includens</name>
    <name type="common">Soybean looper</name>
    <name type="synonym">Pseudoplusia includens</name>
    <dbReference type="NCBI Taxonomy" id="689277"/>
    <lineage>
        <taxon>Eukaryota</taxon>
        <taxon>Metazoa</taxon>
        <taxon>Ecdysozoa</taxon>
        <taxon>Arthropoda</taxon>
        <taxon>Hexapoda</taxon>
        <taxon>Insecta</taxon>
        <taxon>Pterygota</taxon>
        <taxon>Neoptera</taxon>
        <taxon>Endopterygota</taxon>
        <taxon>Lepidoptera</taxon>
        <taxon>Glossata</taxon>
        <taxon>Ditrysia</taxon>
        <taxon>Noctuoidea</taxon>
        <taxon>Noctuidae</taxon>
        <taxon>Plusiinae</taxon>
        <taxon>Chrysodeixis</taxon>
    </lineage>
</organism>